<evidence type="ECO:0000313" key="3">
    <source>
        <dbReference type="Proteomes" id="UP001420932"/>
    </source>
</evidence>
<dbReference type="Proteomes" id="UP001420932">
    <property type="component" value="Unassembled WGS sequence"/>
</dbReference>
<feature type="compositionally biased region" description="Gly residues" evidence="1">
    <location>
        <begin position="121"/>
        <end position="152"/>
    </location>
</feature>
<proteinExistence type="predicted"/>
<feature type="compositionally biased region" description="Basic residues" evidence="1">
    <location>
        <begin position="37"/>
        <end position="51"/>
    </location>
</feature>
<evidence type="ECO:0000256" key="1">
    <source>
        <dbReference type="SAM" id="MobiDB-lite"/>
    </source>
</evidence>
<dbReference type="EMBL" id="JBBNAF010000010">
    <property type="protein sequence ID" value="KAK9106981.1"/>
    <property type="molecule type" value="Genomic_DNA"/>
</dbReference>
<feature type="region of interest" description="Disordered" evidence="1">
    <location>
        <begin position="1"/>
        <end position="160"/>
    </location>
</feature>
<feature type="compositionally biased region" description="Low complexity" evidence="1">
    <location>
        <begin position="111"/>
        <end position="120"/>
    </location>
</feature>
<gene>
    <name evidence="2" type="ORF">Syun_022992</name>
</gene>
<organism evidence="2 3">
    <name type="scientific">Stephania yunnanensis</name>
    <dbReference type="NCBI Taxonomy" id="152371"/>
    <lineage>
        <taxon>Eukaryota</taxon>
        <taxon>Viridiplantae</taxon>
        <taxon>Streptophyta</taxon>
        <taxon>Embryophyta</taxon>
        <taxon>Tracheophyta</taxon>
        <taxon>Spermatophyta</taxon>
        <taxon>Magnoliopsida</taxon>
        <taxon>Ranunculales</taxon>
        <taxon>Menispermaceae</taxon>
        <taxon>Menispermoideae</taxon>
        <taxon>Cissampelideae</taxon>
        <taxon>Stephania</taxon>
    </lineage>
</organism>
<comment type="caution">
    <text evidence="2">The sequence shown here is derived from an EMBL/GenBank/DDBJ whole genome shotgun (WGS) entry which is preliminary data.</text>
</comment>
<dbReference type="AlphaFoldDB" id="A0AAP0I343"/>
<accession>A0AAP0I343</accession>
<sequence>MQTADNTRNSVKEEPRRPAAAEESGRAAAAPTSGGGRLRRRPSGGRRRRGVRAATARSPSFGGVGYEQRRRRDRAMRRGEFANGGESGPATATRGSSSGGWFTQRRPATASLGLVDSGVIGSSGSGEGGSDGSGSREGGSGGDEQRDGGGAPRGLSGQRP</sequence>
<reference evidence="2 3" key="1">
    <citation type="submission" date="2024-01" db="EMBL/GenBank/DDBJ databases">
        <title>Genome assemblies of Stephania.</title>
        <authorList>
            <person name="Yang L."/>
        </authorList>
    </citation>
    <scope>NUCLEOTIDE SEQUENCE [LARGE SCALE GENOMIC DNA]</scope>
    <source>
        <strain evidence="2">YNDBR</strain>
        <tissue evidence="2">Leaf</tissue>
    </source>
</reference>
<keyword evidence="3" id="KW-1185">Reference proteome</keyword>
<protein>
    <submittedName>
        <fullName evidence="2">Uncharacterized protein</fullName>
    </submittedName>
</protein>
<evidence type="ECO:0000313" key="2">
    <source>
        <dbReference type="EMBL" id="KAK9106981.1"/>
    </source>
</evidence>
<name>A0AAP0I343_9MAGN</name>
<feature type="compositionally biased region" description="Basic and acidic residues" evidence="1">
    <location>
        <begin position="10"/>
        <end position="25"/>
    </location>
</feature>